<dbReference type="AlphaFoldDB" id="A0AAW1ILL8"/>
<name>A0AAW1ILL8_SAPOF</name>
<dbReference type="EMBL" id="JBDFQZ010000009">
    <property type="protein sequence ID" value="KAK9690393.1"/>
    <property type="molecule type" value="Genomic_DNA"/>
</dbReference>
<evidence type="ECO:0000313" key="1">
    <source>
        <dbReference type="EMBL" id="KAK9690393.1"/>
    </source>
</evidence>
<comment type="caution">
    <text evidence="1">The sequence shown here is derived from an EMBL/GenBank/DDBJ whole genome shotgun (WGS) entry which is preliminary data.</text>
</comment>
<gene>
    <name evidence="1" type="ORF">RND81_09G124600</name>
</gene>
<keyword evidence="2" id="KW-1185">Reference proteome</keyword>
<evidence type="ECO:0000313" key="2">
    <source>
        <dbReference type="Proteomes" id="UP001443914"/>
    </source>
</evidence>
<organism evidence="1 2">
    <name type="scientific">Saponaria officinalis</name>
    <name type="common">Common soapwort</name>
    <name type="synonym">Lychnis saponaria</name>
    <dbReference type="NCBI Taxonomy" id="3572"/>
    <lineage>
        <taxon>Eukaryota</taxon>
        <taxon>Viridiplantae</taxon>
        <taxon>Streptophyta</taxon>
        <taxon>Embryophyta</taxon>
        <taxon>Tracheophyta</taxon>
        <taxon>Spermatophyta</taxon>
        <taxon>Magnoliopsida</taxon>
        <taxon>eudicotyledons</taxon>
        <taxon>Gunneridae</taxon>
        <taxon>Pentapetalae</taxon>
        <taxon>Caryophyllales</taxon>
        <taxon>Caryophyllaceae</taxon>
        <taxon>Caryophylleae</taxon>
        <taxon>Saponaria</taxon>
    </lineage>
</organism>
<sequence>MLQLRSKFSGISSTSWSSERAFGLLFRGGYPIETSSLCWKEVRSSVIADSIGFNRTGQELQDLFKASILIISVISLFLVRAQKRMSRSQATTQKGRHEGPATGQCKGIYEFGQQNWKHDRRTTVRVFKLREAQVVSLAVE</sequence>
<proteinExistence type="predicted"/>
<dbReference type="Proteomes" id="UP001443914">
    <property type="component" value="Unassembled WGS sequence"/>
</dbReference>
<accession>A0AAW1ILL8</accession>
<protein>
    <submittedName>
        <fullName evidence="1">Uncharacterized protein</fullName>
    </submittedName>
</protein>
<reference evidence="1" key="1">
    <citation type="submission" date="2024-03" db="EMBL/GenBank/DDBJ databases">
        <title>WGS assembly of Saponaria officinalis var. Norfolk2.</title>
        <authorList>
            <person name="Jenkins J."/>
            <person name="Shu S."/>
            <person name="Grimwood J."/>
            <person name="Barry K."/>
            <person name="Goodstein D."/>
            <person name="Schmutz J."/>
            <person name="Leebens-Mack J."/>
            <person name="Osbourn A."/>
        </authorList>
    </citation>
    <scope>NUCLEOTIDE SEQUENCE [LARGE SCALE GENOMIC DNA]</scope>
    <source>
        <strain evidence="1">JIC</strain>
    </source>
</reference>